<organism evidence="1 2">
    <name type="scientific">Zobellella aerophila</name>
    <dbReference type="NCBI Taxonomy" id="870480"/>
    <lineage>
        <taxon>Bacteria</taxon>
        <taxon>Pseudomonadati</taxon>
        <taxon>Pseudomonadota</taxon>
        <taxon>Gammaproteobacteria</taxon>
        <taxon>Aeromonadales</taxon>
        <taxon>Aeromonadaceae</taxon>
        <taxon>Zobellella</taxon>
    </lineage>
</organism>
<gene>
    <name evidence="1" type="primary">csy2</name>
    <name evidence="1" type="ORF">GCM10022394_10000</name>
</gene>
<dbReference type="RefSeq" id="WP_344955364.1">
    <property type="nucleotide sequence ID" value="NZ_BAABCX010000001.1"/>
</dbReference>
<sequence length="326" mass="37049">MKSLLQLRHIRVENANAITGLTWGFPGIANFLGFTHALSRKLDQRCGLTLGGCAVIGHEHQVQAYQPGGWGEHVFALTRNPLTREGNTAPFNEEGRMHMTVTLLIECEFDAEEINLAGGTLEQKIAGLKELVHELALCQRLAGGTITDIAQVRWQELERDQKERARMTRRLMLGLLPGFVLVDRHDVLAAHHRQRQEQASGSQIELLDSLLDFVALKYQPETGENQEKVEWRRQPKPSPGYLVPIAVGYQAISPLYDPGTVANSRDPDTPFRFVESVYSLGQWLSPHRVNELETIFWSYRYQDELYLCSNAYQEDDEESNDFEDNF</sequence>
<proteinExistence type="predicted"/>
<dbReference type="Proteomes" id="UP001500795">
    <property type="component" value="Unassembled WGS sequence"/>
</dbReference>
<dbReference type="CDD" id="cd09736">
    <property type="entry name" value="Csy2_I-F"/>
    <property type="match status" value="1"/>
</dbReference>
<accession>A0ABP6VBN3</accession>
<comment type="caution">
    <text evidence="1">The sequence shown here is derived from an EMBL/GenBank/DDBJ whole genome shotgun (WGS) entry which is preliminary data.</text>
</comment>
<name>A0ABP6VBN3_9GAMM</name>
<dbReference type="EMBL" id="BAABCX010000001">
    <property type="protein sequence ID" value="GAA3532683.1"/>
    <property type="molecule type" value="Genomic_DNA"/>
</dbReference>
<keyword evidence="2" id="KW-1185">Reference proteome</keyword>
<reference evidence="2" key="1">
    <citation type="journal article" date="2019" name="Int. J. Syst. Evol. Microbiol.">
        <title>The Global Catalogue of Microorganisms (GCM) 10K type strain sequencing project: providing services to taxonomists for standard genome sequencing and annotation.</title>
        <authorList>
            <consortium name="The Broad Institute Genomics Platform"/>
            <consortium name="The Broad Institute Genome Sequencing Center for Infectious Disease"/>
            <person name="Wu L."/>
            <person name="Ma J."/>
        </authorList>
    </citation>
    <scope>NUCLEOTIDE SEQUENCE [LARGE SCALE GENOMIC DNA]</scope>
    <source>
        <strain evidence="2">JCM 17110</strain>
    </source>
</reference>
<protein>
    <submittedName>
        <fullName evidence="1">Type I-F CRISPR-associated protein Csy2</fullName>
    </submittedName>
</protein>
<dbReference type="Pfam" id="PF09614">
    <property type="entry name" value="Cas_Csy2"/>
    <property type="match status" value="1"/>
</dbReference>
<dbReference type="InterPro" id="IPR013398">
    <property type="entry name" value="CRISPR-assoc_prot_Csy2"/>
</dbReference>
<evidence type="ECO:0000313" key="2">
    <source>
        <dbReference type="Proteomes" id="UP001500795"/>
    </source>
</evidence>
<evidence type="ECO:0000313" key="1">
    <source>
        <dbReference type="EMBL" id="GAA3532683.1"/>
    </source>
</evidence>
<dbReference type="NCBIfam" id="TIGR02565">
    <property type="entry name" value="cas_Csy2"/>
    <property type="match status" value="1"/>
</dbReference>